<dbReference type="InterPro" id="IPR013767">
    <property type="entry name" value="PAS_fold"/>
</dbReference>
<evidence type="ECO:0000256" key="9">
    <source>
        <dbReference type="SAM" id="Coils"/>
    </source>
</evidence>
<dbReference type="InterPro" id="IPR036890">
    <property type="entry name" value="HATPase_C_sf"/>
</dbReference>
<dbReference type="PRINTS" id="PR00344">
    <property type="entry name" value="BCTRLSENSOR"/>
</dbReference>
<reference evidence="13" key="1">
    <citation type="submission" date="2016-10" db="EMBL/GenBank/DDBJ databases">
        <authorList>
            <person name="Varghese N."/>
            <person name="Submissions S."/>
        </authorList>
    </citation>
    <scope>NUCLEOTIDE SEQUENCE [LARGE SCALE GENOMIC DNA]</scope>
    <source>
        <strain evidence="13">DSM 17834</strain>
    </source>
</reference>
<keyword evidence="6" id="KW-0418">Kinase</keyword>
<dbReference type="SMART" id="SM00387">
    <property type="entry name" value="HATPase_c"/>
    <property type="match status" value="1"/>
</dbReference>
<dbReference type="GO" id="GO:0000155">
    <property type="term" value="F:phosphorelay sensor kinase activity"/>
    <property type="evidence" value="ECO:0007669"/>
    <property type="project" value="InterPro"/>
</dbReference>
<evidence type="ECO:0000259" key="10">
    <source>
        <dbReference type="PROSITE" id="PS50109"/>
    </source>
</evidence>
<dbReference type="InterPro" id="IPR004358">
    <property type="entry name" value="Sig_transdc_His_kin-like_C"/>
</dbReference>
<keyword evidence="13" id="KW-1185">Reference proteome</keyword>
<keyword evidence="4" id="KW-0808">Transferase</keyword>
<dbReference type="Pfam" id="PF02518">
    <property type="entry name" value="HATPase_c"/>
    <property type="match status" value="1"/>
</dbReference>
<dbReference type="Gene3D" id="1.10.287.130">
    <property type="match status" value="1"/>
</dbReference>
<dbReference type="RefSeq" id="WP_090497407.1">
    <property type="nucleotide sequence ID" value="NZ_FOWX01000002.1"/>
</dbReference>
<dbReference type="SUPFAM" id="SSF55785">
    <property type="entry name" value="PYP-like sensor domain (PAS domain)"/>
    <property type="match status" value="1"/>
</dbReference>
<evidence type="ECO:0000256" key="8">
    <source>
        <dbReference type="ARBA" id="ARBA00023012"/>
    </source>
</evidence>
<evidence type="ECO:0000256" key="4">
    <source>
        <dbReference type="ARBA" id="ARBA00022679"/>
    </source>
</evidence>
<evidence type="ECO:0000313" key="13">
    <source>
        <dbReference type="Proteomes" id="UP000198784"/>
    </source>
</evidence>
<dbReference type="Pfam" id="PF00989">
    <property type="entry name" value="PAS"/>
    <property type="match status" value="1"/>
</dbReference>
<dbReference type="InterPro" id="IPR003594">
    <property type="entry name" value="HATPase_dom"/>
</dbReference>
<dbReference type="InterPro" id="IPR036097">
    <property type="entry name" value="HisK_dim/P_sf"/>
</dbReference>
<dbReference type="GO" id="GO:0005524">
    <property type="term" value="F:ATP binding"/>
    <property type="evidence" value="ECO:0007669"/>
    <property type="project" value="UniProtKB-KW"/>
</dbReference>
<dbReference type="SMART" id="SM00091">
    <property type="entry name" value="PAS"/>
    <property type="match status" value="1"/>
</dbReference>
<keyword evidence="8" id="KW-0902">Two-component regulatory system</keyword>
<sequence length="444" mass="49544">MTFAPGEVLPAELVAVLQSINLGVLLLDSQYRVAFWNDFMAIHSGKDCDEVRGRSLFELFPELPRLWVQKKVDGVFALHNLAFTSWQQRPHLFSFSGSRPITGSTDMMYQNCTFSPMMEAAGTVKYVCLTISDATETAAQHLQLEQLNQLLRAEQSEQARLIRKLEDTQAQLLQSEKMAAIGQLAAGVAHEINNPVGYVYSNFSSLERYVGDLFRLIESYQALAAEHQDAALRAQLEQANQALDYDFLRSDMADLVRESRQGLERVKQIVQDLRDFSHIDSGDWQEADLHKGLDSTLNVIWNEIKFKAEVVKSYGELPPVQCLGSQLNQVFMNLIINAAHAIEGQGTIWLETGAEDDWVFVRVRDSGSGIAPENLTRLFDPFFTTKPVGQGTGLGLSVSYSIVTKHHGRLEVESELGQGAAFTVWLPRRQPPQGEDAVDLPAGE</sequence>
<dbReference type="InterPro" id="IPR003661">
    <property type="entry name" value="HisK_dim/P_dom"/>
</dbReference>
<dbReference type="STRING" id="289003.SAMN05216190_102217"/>
<dbReference type="EC" id="2.7.13.3" evidence="2"/>
<gene>
    <name evidence="12" type="ORF">SAMN05216190_102217</name>
</gene>
<dbReference type="InterPro" id="IPR035965">
    <property type="entry name" value="PAS-like_dom_sf"/>
</dbReference>
<organism evidence="12 13">
    <name type="scientific">Pseudomonas borbori</name>
    <dbReference type="NCBI Taxonomy" id="289003"/>
    <lineage>
        <taxon>Bacteria</taxon>
        <taxon>Pseudomonadati</taxon>
        <taxon>Pseudomonadota</taxon>
        <taxon>Gammaproteobacteria</taxon>
        <taxon>Pseudomonadales</taxon>
        <taxon>Pseudomonadaceae</taxon>
        <taxon>Pseudomonas</taxon>
    </lineage>
</organism>
<dbReference type="InterPro" id="IPR000014">
    <property type="entry name" value="PAS"/>
</dbReference>
<evidence type="ECO:0000256" key="7">
    <source>
        <dbReference type="ARBA" id="ARBA00022840"/>
    </source>
</evidence>
<dbReference type="Gene3D" id="3.30.565.10">
    <property type="entry name" value="Histidine kinase-like ATPase, C-terminal domain"/>
    <property type="match status" value="1"/>
</dbReference>
<dbReference type="Gene3D" id="3.30.450.20">
    <property type="entry name" value="PAS domain"/>
    <property type="match status" value="1"/>
</dbReference>
<evidence type="ECO:0000256" key="2">
    <source>
        <dbReference type="ARBA" id="ARBA00012438"/>
    </source>
</evidence>
<comment type="catalytic activity">
    <reaction evidence="1">
        <text>ATP + protein L-histidine = ADP + protein N-phospho-L-histidine.</text>
        <dbReference type="EC" id="2.7.13.3"/>
    </reaction>
</comment>
<dbReference type="SMART" id="SM00388">
    <property type="entry name" value="HisKA"/>
    <property type="match status" value="1"/>
</dbReference>
<dbReference type="EMBL" id="FOWX01000002">
    <property type="protein sequence ID" value="SFO91724.1"/>
    <property type="molecule type" value="Genomic_DNA"/>
</dbReference>
<proteinExistence type="predicted"/>
<dbReference type="OrthoDB" id="1931120at2"/>
<dbReference type="InterPro" id="IPR005467">
    <property type="entry name" value="His_kinase_dom"/>
</dbReference>
<evidence type="ECO:0000256" key="6">
    <source>
        <dbReference type="ARBA" id="ARBA00022777"/>
    </source>
</evidence>
<feature type="coiled-coil region" evidence="9">
    <location>
        <begin position="144"/>
        <end position="171"/>
    </location>
</feature>
<dbReference type="Proteomes" id="UP000198784">
    <property type="component" value="Unassembled WGS sequence"/>
</dbReference>
<name>A0A1I5L323_9PSED</name>
<accession>A0A1I5L323</accession>
<dbReference type="SUPFAM" id="SSF55874">
    <property type="entry name" value="ATPase domain of HSP90 chaperone/DNA topoisomerase II/histidine kinase"/>
    <property type="match status" value="1"/>
</dbReference>
<dbReference type="PANTHER" id="PTHR43065">
    <property type="entry name" value="SENSOR HISTIDINE KINASE"/>
    <property type="match status" value="1"/>
</dbReference>
<feature type="domain" description="Histidine kinase" evidence="10">
    <location>
        <begin position="187"/>
        <end position="430"/>
    </location>
</feature>
<feature type="domain" description="PAS" evidence="11">
    <location>
        <begin position="9"/>
        <end position="60"/>
    </location>
</feature>
<dbReference type="CDD" id="cd00082">
    <property type="entry name" value="HisKA"/>
    <property type="match status" value="1"/>
</dbReference>
<protein>
    <recommendedName>
        <fullName evidence="2">histidine kinase</fullName>
        <ecNumber evidence="2">2.7.13.3</ecNumber>
    </recommendedName>
</protein>
<dbReference type="PROSITE" id="PS50109">
    <property type="entry name" value="HIS_KIN"/>
    <property type="match status" value="1"/>
</dbReference>
<keyword evidence="9" id="KW-0175">Coiled coil</keyword>
<evidence type="ECO:0000256" key="1">
    <source>
        <dbReference type="ARBA" id="ARBA00000085"/>
    </source>
</evidence>
<dbReference type="PANTHER" id="PTHR43065:SF50">
    <property type="entry name" value="HISTIDINE KINASE"/>
    <property type="match status" value="1"/>
</dbReference>
<dbReference type="PROSITE" id="PS50112">
    <property type="entry name" value="PAS"/>
    <property type="match status" value="1"/>
</dbReference>
<evidence type="ECO:0000313" key="12">
    <source>
        <dbReference type="EMBL" id="SFO91724.1"/>
    </source>
</evidence>
<keyword evidence="7" id="KW-0067">ATP-binding</keyword>
<keyword evidence="5" id="KW-0547">Nucleotide-binding</keyword>
<evidence type="ECO:0000256" key="5">
    <source>
        <dbReference type="ARBA" id="ARBA00022741"/>
    </source>
</evidence>
<dbReference type="AlphaFoldDB" id="A0A1I5L323"/>
<dbReference type="SUPFAM" id="SSF47384">
    <property type="entry name" value="Homodimeric domain of signal transducing histidine kinase"/>
    <property type="match status" value="1"/>
</dbReference>
<keyword evidence="3" id="KW-0597">Phosphoprotein</keyword>
<evidence type="ECO:0000259" key="11">
    <source>
        <dbReference type="PROSITE" id="PS50112"/>
    </source>
</evidence>
<dbReference type="GO" id="GO:0006355">
    <property type="term" value="P:regulation of DNA-templated transcription"/>
    <property type="evidence" value="ECO:0007669"/>
    <property type="project" value="InterPro"/>
</dbReference>
<evidence type="ECO:0000256" key="3">
    <source>
        <dbReference type="ARBA" id="ARBA00022553"/>
    </source>
</evidence>